<dbReference type="GO" id="GO:0006633">
    <property type="term" value="P:fatty acid biosynthetic process"/>
    <property type="evidence" value="ECO:0007669"/>
    <property type="project" value="TreeGrafter"/>
</dbReference>
<dbReference type="Gene3D" id="3.30.70.3290">
    <property type="match status" value="1"/>
</dbReference>
<dbReference type="Pfam" id="PF00550">
    <property type="entry name" value="PP-binding"/>
    <property type="match status" value="2"/>
</dbReference>
<dbReference type="Gene3D" id="3.30.300.30">
    <property type="match status" value="1"/>
</dbReference>
<sequence length="2511" mass="271272">MGTISKSDYQALVADFNATDEPNFLAHRLDRLFETVAESHASNTAVIHDETQISYQELNESANLVARGLSKRGVQHGDLVGLAVERSIDLVVVMLAVLKVGAAYVPIDPAFPAERISQMIEDADPKLVLTSTEPTGGLAFWKNMCLSVDEARDSDVTDVTNLNSEIGMRDLAYVIYTSGSTGKPKGVEISHGAASNFLTSLRRREPGCSPHDRLLAITTISFDMSALELLLPILSGATMVMAHSDAVKDPHELLKIMKRYSITIMQATPATWTMLLESGWESKPRLSKVLCGGEAFPRRLADRLLAAADSVWNVYGPSETTYGSVGRVNHGAEIYAGNPVANGRIYVLSDDLSPVPVGCTGEVYIGGGSVSNGYRNKPELTASCFLKNPFHSGTMFRTGDLGRFDSPGKLQILGRIDGMVKIRGLRIEVGEIEAAIVDHKAVFEAVVISREGRLVAYCVLDPDFNITLGPIEETRTSIGERLRSWLAERLPKHMVPAFFIVMDALPLSPNQKVDRRALPNPVDMLQVAGSMQPTTEMERQVQAVWSSILGHDRFGADDSFFNIGGDSMRLIRVQLQLEKRLGKRVPVPALFEHFTIQALAAHLVSIENGTEKKKMSFHSTQGDTVTNLAGDIAIISMACRLPGGVSHPDHFWDILKDGRDVIVDVPKDRWDAAGLYDANPDAPGKSYCTQGGFIDDVDSHDPSFFGISPREAQDMDPVQHLVLEVGWEAFERAGYTKEQLRGSETGVFIGVSNNITTNQGVANLDGYSITGSANAITSGRLSYTFGLEGPSMTLDTACSSSLVATHLACNSLRLGECNLALVGGASLLLTPGIHIEFSRLRGLSSDGRCRAFSADAQGTVFSEGVSMIVLKRLSDAQRDGDIIHAVLRGTAVSHGGRSASLTAPNGPSQARLIRRALRGSSLQADDIDYVEAHGTATKLGDPIEGQALADVFGGCHLRTQPLWIGSSKSNVGHTGAASGVTGMVKVVLALRHSILPRTLHVTEPSHSVDWKGARMALLQEAQSWLPKADRVRRAGISSFGIGGTGAHVVVEEPPQSVYGIGQCNSRPPNIPFLISGPMEAALQKQASKLREYLKSLGPEVCLWDVAYSLATTRTHFQRRMVLRAKERAELLAKLDTEAPSHALHACANTKSGRLAMLFTGQGSQLLDMGKGLYRVYPVFRVALDDAVVHFSELEAPLLDVMWAEAGSELAKMLNRTDFAQPALFALESALWKLWQSWGIQPEAVLGHSVGEVAAAFASGVLDLASACTLVAARGRLMHSLPSNGSMVVLEASAEQVVTAIELLGLVGSVSISNYNTPMQTVISGIAEAANNLMAHFASQGRRVKRLCVSHAFHSPRMRGILADFETVARQLSYHKARIAVVSGRTGRLVTAGQLQDPGYWVQHIVDAVRFRDGIDAMVDMGINVFVELGPQPVLSGMVAECLVQHDNVDMEACLPSIVPGKQDAAVIQDSLAKLHVRQVPVDWPAYFKPFACQRVELPTYAFQRQRNCPNHIQSAKWTTVMTTATLNGVASRTPKDVLTTFQLKVDWQSVSGGHARLAGKWGLLLPGGTTSWTEQVMTDLAGTGMELIRTQTLADVESLDGVLCLWDSDEDIHHQTRSFAAAALTQLQTAAQTRFASQLVWVTRSAVGTGTDDVTSLGLGAAPLWGLMRTVRNEHPELRLRLVDVGEGTGATAPNALASALMLGAEPEIAMRGRQMLIPRIQRMGWTSNPENSPLLRADGAVLITGGVGGFGGRVARWLARTHGIRDLVLTSRRGPKTPGADALVADLARLGAQATVVASDIANVHDTRSIIALFNSDRPLRGVIHAAGVADAGTLATLTAERCATSFNAKVDGAWHLHELTLGVDLDMFVTVSSIAGVLGMPGLGLYAAANAFLDALVHVRRARGLRATSIAYGVLAGGGMGTGLIKATRAHLAQFGLEPLQPDDSLALLEQAVRQASPLTVGIPLDTERLRTYLESRGAIPSLYQSLLGRGSSSSRQPGWKMRSILRETEPEKQVGIVLSVVRDLVAKALGFKSAEDVDVMRSLKDIGIDSLTAILTRNQLATLTGLKLSANIAFVHPNLTALSDFLLSQMRHDEDSSSSHNGALGQSGTTKPLTIATPAMKSPVVSTPLDLEAVRKGCLDSSITYENVAEGLVRPESVFVTGATGFVGAFMLHQLLEKGITTHCLVRAPDQECAQKRLIGTLEHYECWQADYLRLLNPVVGDMASPLFGLDPQSFNNLADQVDSICHAGGLVDWMRPLDEYVGPNMVSTHEVLRLASRGHRAKAVHLISTVATLPRYLGHNVSENEHEYQYATSKWVAERMADAARWRGARVSVYRLPFVAAAAVTGHFRRDRGDFLHNLIVASLETGSFPSIRGDLSLVLPVDYLSRAVIGTMTQHLDQIGQDFDFSPSQAPKFDEYFKTMGGRDAIPFLTWRQQVLAYASTALNSAAARIATILDGCDEDIIASMFKTLPVGRHILSCDDFPVQLFGEHSVVKYLERIRATSERLC</sequence>
<accession>A0A9Q0ARA4</accession>
<dbReference type="Pfam" id="PF00109">
    <property type="entry name" value="ketoacyl-synt"/>
    <property type="match status" value="1"/>
</dbReference>
<dbReference type="GO" id="GO:0008168">
    <property type="term" value="F:methyltransferase activity"/>
    <property type="evidence" value="ECO:0007669"/>
    <property type="project" value="UniProtKB-KW"/>
</dbReference>
<dbReference type="GO" id="GO:0005737">
    <property type="term" value="C:cytoplasm"/>
    <property type="evidence" value="ECO:0007669"/>
    <property type="project" value="TreeGrafter"/>
</dbReference>
<dbReference type="Gene3D" id="3.40.366.10">
    <property type="entry name" value="Malonyl-Coenzyme A Acyl Carrier Protein, domain 2"/>
    <property type="match status" value="1"/>
</dbReference>
<dbReference type="Pfam" id="PF00698">
    <property type="entry name" value="Acyl_transf_1"/>
    <property type="match status" value="1"/>
</dbReference>
<proteinExistence type="predicted"/>
<dbReference type="PROSITE" id="PS00455">
    <property type="entry name" value="AMP_BINDING"/>
    <property type="match status" value="1"/>
</dbReference>
<dbReference type="SUPFAM" id="SSF53901">
    <property type="entry name" value="Thiolase-like"/>
    <property type="match status" value="1"/>
</dbReference>
<evidence type="ECO:0000259" key="8">
    <source>
        <dbReference type="PROSITE" id="PS52004"/>
    </source>
</evidence>
<dbReference type="InterPro" id="IPR014030">
    <property type="entry name" value="Ketoacyl_synth_N"/>
</dbReference>
<name>A0A9Q0ARA4_9PEZI</name>
<evidence type="ECO:0000256" key="2">
    <source>
        <dbReference type="ARBA" id="ARBA00022553"/>
    </source>
</evidence>
<dbReference type="InterPro" id="IPR045851">
    <property type="entry name" value="AMP-bd_C_sf"/>
</dbReference>
<dbReference type="PROSITE" id="PS52004">
    <property type="entry name" value="KS3_2"/>
    <property type="match status" value="1"/>
</dbReference>
<dbReference type="InterPro" id="IPR020806">
    <property type="entry name" value="PKS_PP-bd"/>
</dbReference>
<protein>
    <recommendedName>
        <fullName evidence="11">Polyketide synthase</fullName>
    </recommendedName>
</protein>
<dbReference type="PROSITE" id="PS00012">
    <property type="entry name" value="PHOSPHOPANTETHEINE"/>
    <property type="match status" value="1"/>
</dbReference>
<dbReference type="InterPro" id="IPR014043">
    <property type="entry name" value="Acyl_transferase_dom"/>
</dbReference>
<dbReference type="NCBIfam" id="TIGR01733">
    <property type="entry name" value="AA-adenyl-dom"/>
    <property type="match status" value="1"/>
</dbReference>
<dbReference type="Pfam" id="PF08659">
    <property type="entry name" value="KR"/>
    <property type="match status" value="1"/>
</dbReference>
<keyword evidence="10" id="KW-1185">Reference proteome</keyword>
<keyword evidence="6" id="KW-0560">Oxidoreductase</keyword>
<dbReference type="GO" id="GO:0016874">
    <property type="term" value="F:ligase activity"/>
    <property type="evidence" value="ECO:0007669"/>
    <property type="project" value="UniProtKB-KW"/>
</dbReference>
<dbReference type="SUPFAM" id="SSF56801">
    <property type="entry name" value="Acetyl-CoA synthetase-like"/>
    <property type="match status" value="1"/>
</dbReference>
<dbReference type="GO" id="GO:0044550">
    <property type="term" value="P:secondary metabolite biosynthetic process"/>
    <property type="evidence" value="ECO:0007669"/>
    <property type="project" value="UniProtKB-ARBA"/>
</dbReference>
<dbReference type="CDD" id="cd05930">
    <property type="entry name" value="A_NRPS"/>
    <property type="match status" value="1"/>
</dbReference>
<dbReference type="InterPro" id="IPR000873">
    <property type="entry name" value="AMP-dep_synth/lig_dom"/>
</dbReference>
<dbReference type="InterPro" id="IPR057326">
    <property type="entry name" value="KR_dom"/>
</dbReference>
<dbReference type="Pfam" id="PF13193">
    <property type="entry name" value="AMP-binding_C"/>
    <property type="match status" value="1"/>
</dbReference>
<dbReference type="SMART" id="SM00822">
    <property type="entry name" value="PKS_KR"/>
    <property type="match status" value="1"/>
</dbReference>
<evidence type="ECO:0000256" key="3">
    <source>
        <dbReference type="ARBA" id="ARBA00022598"/>
    </source>
</evidence>
<dbReference type="InterPro" id="IPR010071">
    <property type="entry name" value="AA_adenyl_dom"/>
</dbReference>
<dbReference type="SUPFAM" id="SSF52151">
    <property type="entry name" value="FabD/lysophospholipase-like"/>
    <property type="match status" value="1"/>
</dbReference>
<dbReference type="InterPro" id="IPR020841">
    <property type="entry name" value="PKS_Beta-ketoAc_synthase_dom"/>
</dbReference>
<dbReference type="GO" id="GO:0032259">
    <property type="term" value="P:methylation"/>
    <property type="evidence" value="ECO:0007669"/>
    <property type="project" value="UniProtKB-KW"/>
</dbReference>
<evidence type="ECO:0000313" key="9">
    <source>
        <dbReference type="EMBL" id="KAI1880469.1"/>
    </source>
</evidence>
<dbReference type="InterPro" id="IPR014031">
    <property type="entry name" value="Ketoacyl_synth_C"/>
</dbReference>
<dbReference type="Gene3D" id="2.30.38.10">
    <property type="entry name" value="Luciferase, Domain 3"/>
    <property type="match status" value="1"/>
</dbReference>
<keyword evidence="5" id="KW-0808">Transferase</keyword>
<dbReference type="InterPro" id="IPR025110">
    <property type="entry name" value="AMP-bd_C"/>
</dbReference>
<dbReference type="SMART" id="SM00827">
    <property type="entry name" value="PKS_AT"/>
    <property type="match status" value="1"/>
</dbReference>
<comment type="caution">
    <text evidence="9">The sequence shown here is derived from an EMBL/GenBank/DDBJ whole genome shotgun (WGS) entry which is preliminary data.</text>
</comment>
<dbReference type="InterPro" id="IPR009081">
    <property type="entry name" value="PP-bd_ACP"/>
</dbReference>
<dbReference type="FunFam" id="3.40.47.10:FF:000019">
    <property type="entry name" value="Polyketide synthase type I"/>
    <property type="match status" value="1"/>
</dbReference>
<dbReference type="InterPro" id="IPR016039">
    <property type="entry name" value="Thiolase-like"/>
</dbReference>
<organism evidence="9 10">
    <name type="scientific">Neoarthrinium moseri</name>
    <dbReference type="NCBI Taxonomy" id="1658444"/>
    <lineage>
        <taxon>Eukaryota</taxon>
        <taxon>Fungi</taxon>
        <taxon>Dikarya</taxon>
        <taxon>Ascomycota</taxon>
        <taxon>Pezizomycotina</taxon>
        <taxon>Sordariomycetes</taxon>
        <taxon>Xylariomycetidae</taxon>
        <taxon>Amphisphaeriales</taxon>
        <taxon>Apiosporaceae</taxon>
        <taxon>Neoarthrinium</taxon>
    </lineage>
</organism>
<dbReference type="GO" id="GO:0016491">
    <property type="term" value="F:oxidoreductase activity"/>
    <property type="evidence" value="ECO:0007669"/>
    <property type="project" value="UniProtKB-KW"/>
</dbReference>
<feature type="domain" description="Ketosynthase family 3 (KS3)" evidence="8">
    <location>
        <begin position="629"/>
        <end position="1052"/>
    </location>
</feature>
<keyword evidence="1" id="KW-0596">Phosphopantetheine</keyword>
<dbReference type="InterPro" id="IPR036291">
    <property type="entry name" value="NAD(P)-bd_dom_sf"/>
</dbReference>
<evidence type="ECO:0000256" key="5">
    <source>
        <dbReference type="ARBA" id="ARBA00022679"/>
    </source>
</evidence>
<dbReference type="PANTHER" id="PTHR43775">
    <property type="entry name" value="FATTY ACID SYNTHASE"/>
    <property type="match status" value="1"/>
</dbReference>
<dbReference type="InterPro" id="IPR020845">
    <property type="entry name" value="AMP-binding_CS"/>
</dbReference>
<dbReference type="Pfam" id="PF00501">
    <property type="entry name" value="AMP-binding"/>
    <property type="match status" value="1"/>
</dbReference>
<reference evidence="9" key="1">
    <citation type="submission" date="2021-03" db="EMBL/GenBank/DDBJ databases">
        <title>Revisited historic fungal species revealed as producer of novel bioactive compounds through whole genome sequencing and comparative genomics.</title>
        <authorList>
            <person name="Vignolle G.A."/>
            <person name="Hochenegger N."/>
            <person name="Mach R.L."/>
            <person name="Mach-Aigner A.R."/>
            <person name="Javad Rahimi M."/>
            <person name="Salim K.A."/>
            <person name="Chan C.M."/>
            <person name="Lim L.B.L."/>
            <person name="Cai F."/>
            <person name="Druzhinina I.S."/>
            <person name="U'Ren J.M."/>
            <person name="Derntl C."/>
        </authorList>
    </citation>
    <scope>NUCLEOTIDE SEQUENCE</scope>
    <source>
        <strain evidence="9">TUCIM 5799</strain>
    </source>
</reference>
<dbReference type="CDD" id="cd00833">
    <property type="entry name" value="PKS"/>
    <property type="match status" value="1"/>
</dbReference>
<evidence type="ECO:0000259" key="7">
    <source>
        <dbReference type="PROSITE" id="PS50075"/>
    </source>
</evidence>
<evidence type="ECO:0008006" key="11">
    <source>
        <dbReference type="Google" id="ProtNLM"/>
    </source>
</evidence>
<dbReference type="InterPro" id="IPR016035">
    <property type="entry name" value="Acyl_Trfase/lysoPLipase"/>
</dbReference>
<evidence type="ECO:0000313" key="10">
    <source>
        <dbReference type="Proteomes" id="UP000829685"/>
    </source>
</evidence>
<dbReference type="InterPro" id="IPR006162">
    <property type="entry name" value="Ppantetheine_attach_site"/>
</dbReference>
<dbReference type="Gene3D" id="3.40.47.10">
    <property type="match status" value="1"/>
</dbReference>
<dbReference type="InterPro" id="IPR013120">
    <property type="entry name" value="FAR_NAD-bd"/>
</dbReference>
<dbReference type="SMART" id="SM00823">
    <property type="entry name" value="PKS_PP"/>
    <property type="match status" value="2"/>
</dbReference>
<dbReference type="SUPFAM" id="SSF51735">
    <property type="entry name" value="NAD(P)-binding Rossmann-fold domains"/>
    <property type="match status" value="3"/>
</dbReference>
<dbReference type="InterPro" id="IPR050091">
    <property type="entry name" value="PKS_NRPS_Biosynth_Enz"/>
</dbReference>
<dbReference type="CDD" id="cd08956">
    <property type="entry name" value="KR_3_FAS_SDR_x"/>
    <property type="match status" value="1"/>
</dbReference>
<keyword evidence="2" id="KW-0597">Phosphoprotein</keyword>
<dbReference type="PROSITE" id="PS50075">
    <property type="entry name" value="CARRIER"/>
    <property type="match status" value="2"/>
</dbReference>
<evidence type="ECO:0000256" key="1">
    <source>
        <dbReference type="ARBA" id="ARBA00022450"/>
    </source>
</evidence>
<dbReference type="EMBL" id="JAFIMR010000003">
    <property type="protein sequence ID" value="KAI1880469.1"/>
    <property type="molecule type" value="Genomic_DNA"/>
</dbReference>
<keyword evidence="4" id="KW-0489">Methyltransferase</keyword>
<dbReference type="InterPro" id="IPR013968">
    <property type="entry name" value="PKS_KR"/>
</dbReference>
<dbReference type="GO" id="GO:0004312">
    <property type="term" value="F:fatty acid synthase activity"/>
    <property type="evidence" value="ECO:0007669"/>
    <property type="project" value="TreeGrafter"/>
</dbReference>
<dbReference type="FunFam" id="3.40.50.980:FF:000001">
    <property type="entry name" value="Non-ribosomal peptide synthetase"/>
    <property type="match status" value="1"/>
</dbReference>
<dbReference type="PANTHER" id="PTHR43775:SF51">
    <property type="entry name" value="INACTIVE PHENOLPHTHIOCEROL SYNTHESIS POLYKETIDE SYNTHASE TYPE I PKS1-RELATED"/>
    <property type="match status" value="1"/>
</dbReference>
<dbReference type="Gene3D" id="1.10.1200.10">
    <property type="entry name" value="ACP-like"/>
    <property type="match status" value="2"/>
</dbReference>
<dbReference type="InterPro" id="IPR036736">
    <property type="entry name" value="ACP-like_sf"/>
</dbReference>
<feature type="domain" description="Carrier" evidence="7">
    <location>
        <begin position="532"/>
        <end position="607"/>
    </location>
</feature>
<dbReference type="InterPro" id="IPR016036">
    <property type="entry name" value="Malonyl_transacylase_ACP-bd"/>
</dbReference>
<dbReference type="SUPFAM" id="SSF55048">
    <property type="entry name" value="Probable ACP-binding domain of malonyl-CoA ACP transacylase"/>
    <property type="match status" value="1"/>
</dbReference>
<dbReference type="GO" id="GO:0005886">
    <property type="term" value="C:plasma membrane"/>
    <property type="evidence" value="ECO:0007669"/>
    <property type="project" value="TreeGrafter"/>
</dbReference>
<dbReference type="Pfam" id="PF02801">
    <property type="entry name" value="Ketoacyl-synt_C"/>
    <property type="match status" value="1"/>
</dbReference>
<dbReference type="GO" id="GO:0031177">
    <property type="term" value="F:phosphopantetheine binding"/>
    <property type="evidence" value="ECO:0007669"/>
    <property type="project" value="InterPro"/>
</dbReference>
<dbReference type="Pfam" id="PF07993">
    <property type="entry name" value="NAD_binding_4"/>
    <property type="match status" value="1"/>
</dbReference>
<evidence type="ECO:0000256" key="6">
    <source>
        <dbReference type="ARBA" id="ARBA00023002"/>
    </source>
</evidence>
<gene>
    <name evidence="9" type="ORF">JX265_002090</name>
</gene>
<dbReference type="Gene3D" id="3.40.50.980">
    <property type="match status" value="2"/>
</dbReference>
<feature type="domain" description="Carrier" evidence="7">
    <location>
        <begin position="2018"/>
        <end position="2093"/>
    </location>
</feature>
<evidence type="ECO:0000256" key="4">
    <source>
        <dbReference type="ARBA" id="ARBA00022603"/>
    </source>
</evidence>
<dbReference type="Proteomes" id="UP000829685">
    <property type="component" value="Unassembled WGS sequence"/>
</dbReference>
<dbReference type="InterPro" id="IPR001227">
    <property type="entry name" value="Ac_transferase_dom_sf"/>
</dbReference>
<dbReference type="Pfam" id="PF22621">
    <property type="entry name" value="CurL-like_PKS_C"/>
    <property type="match status" value="1"/>
</dbReference>
<dbReference type="SUPFAM" id="SSF47336">
    <property type="entry name" value="ACP-like"/>
    <property type="match status" value="2"/>
</dbReference>
<dbReference type="SMART" id="SM00825">
    <property type="entry name" value="PKS_KS"/>
    <property type="match status" value="1"/>
</dbReference>
<dbReference type="Gene3D" id="3.40.50.720">
    <property type="entry name" value="NAD(P)-binding Rossmann-like Domain"/>
    <property type="match status" value="2"/>
</dbReference>
<keyword evidence="3" id="KW-0436">Ligase</keyword>